<proteinExistence type="predicted"/>
<feature type="non-terminal residue" evidence="1">
    <location>
        <position position="1"/>
    </location>
</feature>
<evidence type="ECO:0000313" key="2">
    <source>
        <dbReference type="Proteomes" id="UP001642464"/>
    </source>
</evidence>
<reference evidence="1 2" key="1">
    <citation type="submission" date="2024-02" db="EMBL/GenBank/DDBJ databases">
        <authorList>
            <person name="Chen Y."/>
            <person name="Shah S."/>
            <person name="Dougan E. K."/>
            <person name="Thang M."/>
            <person name="Chan C."/>
        </authorList>
    </citation>
    <scope>NUCLEOTIDE SEQUENCE [LARGE SCALE GENOMIC DNA]</scope>
</reference>
<evidence type="ECO:0000313" key="1">
    <source>
        <dbReference type="EMBL" id="CAK9061936.1"/>
    </source>
</evidence>
<dbReference type="Proteomes" id="UP001642464">
    <property type="component" value="Unassembled WGS sequence"/>
</dbReference>
<organism evidence="1 2">
    <name type="scientific">Durusdinium trenchii</name>
    <dbReference type="NCBI Taxonomy" id="1381693"/>
    <lineage>
        <taxon>Eukaryota</taxon>
        <taxon>Sar</taxon>
        <taxon>Alveolata</taxon>
        <taxon>Dinophyceae</taxon>
        <taxon>Suessiales</taxon>
        <taxon>Symbiodiniaceae</taxon>
        <taxon>Durusdinium</taxon>
    </lineage>
</organism>
<dbReference type="EMBL" id="CAXAMM010027991">
    <property type="protein sequence ID" value="CAK9061936.1"/>
    <property type="molecule type" value="Genomic_DNA"/>
</dbReference>
<sequence length="84" mass="9599">FGGCRSVASARCRFGSGAFRISVDQQCRGWWYPLGQGRHPREVDLLPSREWPLTRFQQLQRRDRLPQPPGKFPCSRAPGAVYVP</sequence>
<gene>
    <name evidence="1" type="ORF">SCF082_LOCUS32354</name>
</gene>
<feature type="non-terminal residue" evidence="1">
    <location>
        <position position="84"/>
    </location>
</feature>
<keyword evidence="2" id="KW-1185">Reference proteome</keyword>
<accession>A0ABP0NE35</accession>
<comment type="caution">
    <text evidence="1">The sequence shown here is derived from an EMBL/GenBank/DDBJ whole genome shotgun (WGS) entry which is preliminary data.</text>
</comment>
<protein>
    <submittedName>
        <fullName evidence="1">Uncharacterized protein</fullName>
    </submittedName>
</protein>
<name>A0ABP0NE35_9DINO</name>